<feature type="transmembrane region" description="Helical" evidence="1">
    <location>
        <begin position="48"/>
        <end position="68"/>
    </location>
</feature>
<reference evidence="2 3" key="1">
    <citation type="submission" date="2016-01" db="EMBL/GenBank/DDBJ databases">
        <authorList>
            <person name="Manzoor S."/>
        </authorList>
    </citation>
    <scope>NUCLEOTIDE SEQUENCE [LARGE SCALE GENOMIC DNA]</scope>
    <source>
        <strain evidence="2">Methanoculleus sp MAB1</strain>
    </source>
</reference>
<dbReference type="Proteomes" id="UP000069850">
    <property type="component" value="Chromosome 1"/>
</dbReference>
<feature type="transmembrane region" description="Helical" evidence="1">
    <location>
        <begin position="83"/>
        <end position="101"/>
    </location>
</feature>
<gene>
    <name evidence="2" type="ORF">MMAB1_1454</name>
</gene>
<dbReference type="GeneID" id="27137319"/>
<evidence type="ECO:0008006" key="4">
    <source>
        <dbReference type="Google" id="ProtNLM"/>
    </source>
</evidence>
<keyword evidence="1" id="KW-0472">Membrane</keyword>
<keyword evidence="1" id="KW-1133">Transmembrane helix</keyword>
<sequence length="270" mass="28581">MALLDGMGRIIIGVAGALLPLLIFFLVFQALYLKLPRVYIANLAKSMLLAFLGMVLFLQGVSVAFLPAGREIGEAVAAIDQRWLLIPFGFLLGFLVTYAEPAVRVLCYQVGESSSGYIGESLILYTLSLGVAVSVSLGMARLVYAIPLLFFLIPGYLTAILLLPFSDREFIGIAFDSGGVATGPMAVTFLLSLAVGVAAGIEGRNPVTDGFGLIALIALAPILSVLALGILYRRTGGEVPILAFKAMSILFSVRRHIPPCREISPGSTGS</sequence>
<organism evidence="2 3">
    <name type="scientific">Methanoculleus bourgensis</name>
    <dbReference type="NCBI Taxonomy" id="83986"/>
    <lineage>
        <taxon>Archaea</taxon>
        <taxon>Methanobacteriati</taxon>
        <taxon>Methanobacteriota</taxon>
        <taxon>Stenosarchaea group</taxon>
        <taxon>Methanomicrobia</taxon>
        <taxon>Methanomicrobiales</taxon>
        <taxon>Methanomicrobiaceae</taxon>
        <taxon>Methanoculleus</taxon>
    </lineage>
</organism>
<keyword evidence="1" id="KW-0812">Transmembrane</keyword>
<feature type="transmembrane region" description="Helical" evidence="1">
    <location>
        <begin position="177"/>
        <end position="199"/>
    </location>
</feature>
<dbReference type="Pfam" id="PF07556">
    <property type="entry name" value="DUF1538"/>
    <property type="match status" value="1"/>
</dbReference>
<evidence type="ECO:0000313" key="2">
    <source>
        <dbReference type="EMBL" id="CVK32667.1"/>
    </source>
</evidence>
<dbReference type="InterPro" id="IPR011435">
    <property type="entry name" value="UmpAB"/>
</dbReference>
<feature type="transmembrane region" description="Helical" evidence="1">
    <location>
        <begin position="6"/>
        <end position="28"/>
    </location>
</feature>
<name>A0A0X3BKH9_9EURY</name>
<dbReference type="RefSeq" id="WP_238320536.1">
    <property type="nucleotide sequence ID" value="NZ_LT158599.1"/>
</dbReference>
<dbReference type="AlphaFoldDB" id="A0A0X3BKH9"/>
<proteinExistence type="predicted"/>
<evidence type="ECO:0000256" key="1">
    <source>
        <dbReference type="SAM" id="Phobius"/>
    </source>
</evidence>
<evidence type="ECO:0000313" key="3">
    <source>
        <dbReference type="Proteomes" id="UP000069850"/>
    </source>
</evidence>
<dbReference type="KEGG" id="mema:MMAB1_1454"/>
<feature type="transmembrane region" description="Helical" evidence="1">
    <location>
        <begin position="122"/>
        <end position="140"/>
    </location>
</feature>
<accession>A0A0X3BKH9</accession>
<protein>
    <recommendedName>
        <fullName evidence="4">DUF1538 domain-containing protein</fullName>
    </recommendedName>
</protein>
<feature type="transmembrane region" description="Helical" evidence="1">
    <location>
        <begin position="146"/>
        <end position="165"/>
    </location>
</feature>
<dbReference type="EMBL" id="LT158599">
    <property type="protein sequence ID" value="CVK32667.1"/>
    <property type="molecule type" value="Genomic_DNA"/>
</dbReference>
<feature type="transmembrane region" description="Helical" evidence="1">
    <location>
        <begin position="211"/>
        <end position="232"/>
    </location>
</feature>